<dbReference type="EMBL" id="CP012098">
    <property type="protein sequence ID" value="AQP38994.1"/>
    <property type="molecule type" value="Genomic_DNA"/>
</dbReference>
<name>A0A173TPB7_ANAHA</name>
<dbReference type="SUPFAM" id="SSF51344">
    <property type="entry name" value="Epsilon subunit of F1F0-ATP synthase N-terminal domain"/>
    <property type="match status" value="1"/>
</dbReference>
<dbReference type="Pfam" id="PF02823">
    <property type="entry name" value="ATP-synt_DE_N"/>
    <property type="match status" value="1"/>
</dbReference>
<keyword evidence="3 8" id="KW-0813">Transport</keyword>
<dbReference type="EMBL" id="CYXY01000013">
    <property type="protein sequence ID" value="CUN04250.1"/>
    <property type="molecule type" value="Genomic_DNA"/>
</dbReference>
<keyword evidence="8" id="KW-1003">Cell membrane</keyword>
<dbReference type="EMBL" id="CP132968">
    <property type="protein sequence ID" value="WMD16951.1"/>
    <property type="molecule type" value="Genomic_DNA"/>
</dbReference>
<evidence type="ECO:0000256" key="3">
    <source>
        <dbReference type="ARBA" id="ARBA00022448"/>
    </source>
</evidence>
<dbReference type="GO" id="GO:0005524">
    <property type="term" value="F:ATP binding"/>
    <property type="evidence" value="ECO:0007669"/>
    <property type="project" value="UniProtKB-UniRule"/>
</dbReference>
<evidence type="ECO:0000259" key="11">
    <source>
        <dbReference type="Pfam" id="PF00401"/>
    </source>
</evidence>
<evidence type="ECO:0000313" key="15">
    <source>
        <dbReference type="EMBL" id="WMD16951.1"/>
    </source>
</evidence>
<feature type="domain" description="ATP synthase F1 complex delta/epsilon subunit N-terminal" evidence="12">
    <location>
        <begin position="6"/>
        <end position="85"/>
    </location>
</feature>
<reference evidence="15" key="3">
    <citation type="submission" date="2023-08" db="EMBL/GenBank/DDBJ databases">
        <title>Complete Genome Sequences of butyrate producing Anaerostipes hadrus strains BA1 and GIF7 isolated from the terminal ileum of a healthy lean male.</title>
        <authorList>
            <person name="Low A."/>
            <person name="Sheludchenko M."/>
            <person name="Cheng H.E."/>
            <person name="Koh X.Q."/>
            <person name="Lee J."/>
        </authorList>
    </citation>
    <scope>NUCLEOTIDE SEQUENCE</scope>
    <source>
        <strain evidence="15">BA1</strain>
    </source>
</reference>
<dbReference type="GO" id="GO:0005886">
    <property type="term" value="C:plasma membrane"/>
    <property type="evidence" value="ECO:0007669"/>
    <property type="project" value="UniProtKB-SubCell"/>
</dbReference>
<dbReference type="Proteomes" id="UP001243496">
    <property type="component" value="Chromosome"/>
</dbReference>
<dbReference type="InterPro" id="IPR020547">
    <property type="entry name" value="ATP_synth_F1_esu_C"/>
</dbReference>
<dbReference type="InterPro" id="IPR001469">
    <property type="entry name" value="ATP_synth_F1_dsu/esu"/>
</dbReference>
<evidence type="ECO:0000256" key="8">
    <source>
        <dbReference type="HAMAP-Rule" id="MF_00530"/>
    </source>
</evidence>
<dbReference type="InterPro" id="IPR036794">
    <property type="entry name" value="ATP_F1_dsu/esu_C_sf"/>
</dbReference>
<organism evidence="14 16">
    <name type="scientific">Anaerostipes hadrus</name>
    <dbReference type="NCBI Taxonomy" id="649756"/>
    <lineage>
        <taxon>Bacteria</taxon>
        <taxon>Bacillati</taxon>
        <taxon>Bacillota</taxon>
        <taxon>Clostridia</taxon>
        <taxon>Lachnospirales</taxon>
        <taxon>Lachnospiraceae</taxon>
        <taxon>Anaerostipes</taxon>
    </lineage>
</organism>
<sequence>MAENTMKLEVITPERSFYTGDVIFVELNTTEGEVGIYARHIPMTMIIAPGVLTITEEDGTKKKAALLKGFVEVTETTMSILAEVAEWPEDIDVERAKKAEERARKRLEAKSADIDIARAELALKRALVRKGLKA</sequence>
<keyword evidence="10" id="KW-0175">Coiled coil</keyword>
<evidence type="ECO:0000256" key="1">
    <source>
        <dbReference type="ARBA" id="ARBA00004202"/>
    </source>
</evidence>
<comment type="subcellular location">
    <subcellularLocation>
        <location evidence="1 8">Cell membrane</location>
        <topology evidence="1 8">Peripheral membrane protein</topology>
    </subcellularLocation>
</comment>
<keyword evidence="6 8" id="KW-0139">CF(1)</keyword>
<dbReference type="PANTHER" id="PTHR13822:SF10">
    <property type="entry name" value="ATP SYNTHASE EPSILON CHAIN, CHLOROPLASTIC"/>
    <property type="match status" value="1"/>
</dbReference>
<evidence type="ECO:0000256" key="9">
    <source>
        <dbReference type="RuleBase" id="RU003656"/>
    </source>
</evidence>
<dbReference type="Proteomes" id="UP000188159">
    <property type="component" value="Chromosome"/>
</dbReference>
<evidence type="ECO:0000256" key="6">
    <source>
        <dbReference type="ARBA" id="ARBA00023196"/>
    </source>
</evidence>
<dbReference type="AlphaFoldDB" id="A0A173TPB7"/>
<dbReference type="GO" id="GO:0046933">
    <property type="term" value="F:proton-transporting ATP synthase activity, rotational mechanism"/>
    <property type="evidence" value="ECO:0007669"/>
    <property type="project" value="UniProtKB-UniRule"/>
</dbReference>
<comment type="similarity">
    <text evidence="2 8 9">Belongs to the ATPase epsilon chain family.</text>
</comment>
<dbReference type="GeneID" id="92740196"/>
<dbReference type="GO" id="GO:0045259">
    <property type="term" value="C:proton-transporting ATP synthase complex"/>
    <property type="evidence" value="ECO:0007669"/>
    <property type="project" value="UniProtKB-KW"/>
</dbReference>
<reference evidence="14 16" key="1">
    <citation type="submission" date="2015-09" db="EMBL/GenBank/DDBJ databases">
        <authorList>
            <consortium name="Pathogen Informatics"/>
        </authorList>
    </citation>
    <scope>NUCLEOTIDE SEQUENCE [LARGE SCALE GENOMIC DNA]</scope>
    <source>
        <strain evidence="14 16">2789STDY5834959</strain>
    </source>
</reference>
<dbReference type="CDD" id="cd12152">
    <property type="entry name" value="F1-ATPase_delta"/>
    <property type="match status" value="1"/>
</dbReference>
<keyword evidence="8" id="KW-0375">Hydrogen ion transport</keyword>
<dbReference type="Pfam" id="PF00401">
    <property type="entry name" value="ATP-synt_DE"/>
    <property type="match status" value="1"/>
</dbReference>
<accession>A0A173TPB7</accession>
<keyword evidence="7 8" id="KW-0066">ATP synthesis</keyword>
<evidence type="ECO:0000256" key="5">
    <source>
        <dbReference type="ARBA" id="ARBA00023136"/>
    </source>
</evidence>
<evidence type="ECO:0000256" key="7">
    <source>
        <dbReference type="ARBA" id="ARBA00023310"/>
    </source>
</evidence>
<dbReference type="PANTHER" id="PTHR13822">
    <property type="entry name" value="ATP SYNTHASE DELTA/EPSILON CHAIN"/>
    <property type="match status" value="1"/>
</dbReference>
<evidence type="ECO:0000256" key="10">
    <source>
        <dbReference type="SAM" id="Coils"/>
    </source>
</evidence>
<keyword evidence="5 8" id="KW-0472">Membrane</keyword>
<dbReference type="Gene3D" id="1.20.5.440">
    <property type="entry name" value="ATP synthase delta/epsilon subunit, C-terminal domain"/>
    <property type="match status" value="1"/>
</dbReference>
<evidence type="ECO:0000313" key="13">
    <source>
        <dbReference type="EMBL" id="AQP38994.1"/>
    </source>
</evidence>
<protein>
    <recommendedName>
        <fullName evidence="8">ATP synthase epsilon chain</fullName>
    </recommendedName>
    <alternativeName>
        <fullName evidence="8">ATP synthase F1 sector epsilon subunit</fullName>
    </alternativeName>
    <alternativeName>
        <fullName evidence="8">F-ATPase epsilon subunit</fullName>
    </alternativeName>
</protein>
<evidence type="ECO:0000313" key="17">
    <source>
        <dbReference type="Proteomes" id="UP000188159"/>
    </source>
</evidence>
<evidence type="ECO:0000256" key="4">
    <source>
        <dbReference type="ARBA" id="ARBA00023065"/>
    </source>
</evidence>
<gene>
    <name evidence="14" type="primary">atpC_1</name>
    <name evidence="8 15" type="synonym">atpC</name>
    <name evidence="13" type="ORF">DO83_04915</name>
    <name evidence="14" type="ORF">ERS852571_02158</name>
    <name evidence="15" type="ORF">RBI15_02285</name>
</gene>
<dbReference type="NCBIfam" id="TIGR01216">
    <property type="entry name" value="ATP_synt_epsi"/>
    <property type="match status" value="1"/>
</dbReference>
<evidence type="ECO:0000313" key="16">
    <source>
        <dbReference type="Proteomes" id="UP000095553"/>
    </source>
</evidence>
<feature type="domain" description="ATP synthase epsilon subunit C-terminal" evidence="11">
    <location>
        <begin position="89"/>
        <end position="129"/>
    </location>
</feature>
<reference evidence="13 17" key="2">
    <citation type="journal article" date="2016" name="Sci. Rep.">
        <title>Accelerated dysbiosis of gut microbiota during aggravation of DSS-induced colitis by a butyrate-producing bacterium.</title>
        <authorList>
            <person name="Zhang Q."/>
            <person name="Wu Y."/>
            <person name="Wang J."/>
            <person name="Wu G."/>
            <person name="Long W."/>
            <person name="Xue Z."/>
            <person name="Wang L."/>
            <person name="Zhang X."/>
            <person name="Pang X."/>
            <person name="Zhao Y."/>
            <person name="Zhao L."/>
            <person name="Zhang C."/>
        </authorList>
    </citation>
    <scope>NUCLEOTIDE SEQUENCE [LARGE SCALE GENOMIC DNA]</scope>
    <source>
        <strain evidence="13 17">BPB5</strain>
    </source>
</reference>
<keyword evidence="4 8" id="KW-0406">Ion transport</keyword>
<proteinExistence type="inferred from homology"/>
<dbReference type="RefSeq" id="WP_055073109.1">
    <property type="nucleotide sequence ID" value="NZ_CAXSPF010000001.1"/>
</dbReference>
<comment type="subunit">
    <text evidence="8 9">F-type ATPases have 2 components, CF(1) - the catalytic core - and CF(0) - the membrane proton channel. CF(1) has five subunits: alpha(3), beta(3), gamma(1), delta(1), epsilon(1). CF(0) has three main subunits: a, b and c.</text>
</comment>
<dbReference type="SUPFAM" id="SSF46604">
    <property type="entry name" value="Epsilon subunit of F1F0-ATP synthase C-terminal domain"/>
    <property type="match status" value="1"/>
</dbReference>
<feature type="coiled-coil region" evidence="10">
    <location>
        <begin position="93"/>
        <end position="120"/>
    </location>
</feature>
<evidence type="ECO:0000256" key="2">
    <source>
        <dbReference type="ARBA" id="ARBA00005712"/>
    </source>
</evidence>
<dbReference type="Proteomes" id="UP000095553">
    <property type="component" value="Unassembled WGS sequence"/>
</dbReference>
<dbReference type="Gene3D" id="2.60.15.10">
    <property type="entry name" value="F0F1 ATP synthase delta/epsilon subunit, N-terminal"/>
    <property type="match status" value="1"/>
</dbReference>
<comment type="function">
    <text evidence="8">Produces ATP from ADP in the presence of a proton gradient across the membrane.</text>
</comment>
<evidence type="ECO:0000259" key="12">
    <source>
        <dbReference type="Pfam" id="PF02823"/>
    </source>
</evidence>
<dbReference type="HAMAP" id="MF_00530">
    <property type="entry name" value="ATP_synth_epsil_bac"/>
    <property type="match status" value="1"/>
</dbReference>
<dbReference type="InterPro" id="IPR036771">
    <property type="entry name" value="ATPsynth_dsu/esu_N"/>
</dbReference>
<evidence type="ECO:0000313" key="14">
    <source>
        <dbReference type="EMBL" id="CUN04250.1"/>
    </source>
</evidence>
<dbReference type="InterPro" id="IPR020546">
    <property type="entry name" value="ATP_synth_F1_dsu/esu_N"/>
</dbReference>